<dbReference type="InterPro" id="IPR013324">
    <property type="entry name" value="RNA_pol_sigma_r3/r4-like"/>
</dbReference>
<sequence>MLKESCSGLEKEFLLNQAKLRGVARGILHSRELAEEIVQDAYVKIMELSPRAAIVNAACYCCQIVRNLALDCYRRRSMEQAYRASLEDPEDLDAFDLQFGETPERLAQVFQIIEILDAELKQLPARTQQAFKLSRSKGLTQRQIAQEMGCSATLVNFMLRDVELVLERHRHLLE</sequence>
<accession>A0A328YN60</accession>
<dbReference type="PANTHER" id="PTHR43133">
    <property type="entry name" value="RNA POLYMERASE ECF-TYPE SIGMA FACTO"/>
    <property type="match status" value="1"/>
</dbReference>
<dbReference type="AlphaFoldDB" id="A0A328YN60"/>
<name>A0A328YN60_9BURK</name>
<feature type="domain" description="RNA polymerase sigma factor 70 region 4 type 2" evidence="6">
    <location>
        <begin position="114"/>
        <end position="159"/>
    </location>
</feature>
<dbReference type="InterPro" id="IPR036388">
    <property type="entry name" value="WH-like_DNA-bd_sf"/>
</dbReference>
<comment type="caution">
    <text evidence="7">The sequence shown here is derived from an EMBL/GenBank/DDBJ whole genome shotgun (WGS) entry which is preliminary data.</text>
</comment>
<dbReference type="GO" id="GO:0003677">
    <property type="term" value="F:DNA binding"/>
    <property type="evidence" value="ECO:0007669"/>
    <property type="project" value="InterPro"/>
</dbReference>
<protein>
    <submittedName>
        <fullName evidence="7">RNA polymerase sigma-70 factor (ECF subfamily)</fullName>
    </submittedName>
</protein>
<dbReference type="Pfam" id="PF08281">
    <property type="entry name" value="Sigma70_r4_2"/>
    <property type="match status" value="1"/>
</dbReference>
<keyword evidence="4" id="KW-0804">Transcription</keyword>
<dbReference type="Pfam" id="PF04542">
    <property type="entry name" value="Sigma70_r2"/>
    <property type="match status" value="1"/>
</dbReference>
<evidence type="ECO:0000259" key="5">
    <source>
        <dbReference type="Pfam" id="PF04542"/>
    </source>
</evidence>
<dbReference type="RefSeq" id="WP_170146318.1">
    <property type="nucleotide sequence ID" value="NZ_CBCSGC010000088.1"/>
</dbReference>
<dbReference type="InterPro" id="IPR014284">
    <property type="entry name" value="RNA_pol_sigma-70_dom"/>
</dbReference>
<dbReference type="InterPro" id="IPR013249">
    <property type="entry name" value="RNA_pol_sigma70_r4_t2"/>
</dbReference>
<organism evidence="7 8">
    <name type="scientific">Paracidovorax anthurii</name>
    <dbReference type="NCBI Taxonomy" id="78229"/>
    <lineage>
        <taxon>Bacteria</taxon>
        <taxon>Pseudomonadati</taxon>
        <taxon>Pseudomonadota</taxon>
        <taxon>Betaproteobacteria</taxon>
        <taxon>Burkholderiales</taxon>
        <taxon>Comamonadaceae</taxon>
        <taxon>Paracidovorax</taxon>
    </lineage>
</organism>
<dbReference type="Gene3D" id="1.10.10.10">
    <property type="entry name" value="Winged helix-like DNA-binding domain superfamily/Winged helix DNA-binding domain"/>
    <property type="match status" value="1"/>
</dbReference>
<dbReference type="Gene3D" id="1.10.1740.10">
    <property type="match status" value="1"/>
</dbReference>
<evidence type="ECO:0000313" key="8">
    <source>
        <dbReference type="Proteomes" id="UP000248856"/>
    </source>
</evidence>
<dbReference type="SUPFAM" id="SSF88946">
    <property type="entry name" value="Sigma2 domain of RNA polymerase sigma factors"/>
    <property type="match status" value="1"/>
</dbReference>
<dbReference type="EMBL" id="QLTA01000062">
    <property type="protein sequence ID" value="RAR75289.1"/>
    <property type="molecule type" value="Genomic_DNA"/>
</dbReference>
<keyword evidence="8" id="KW-1185">Reference proteome</keyword>
<evidence type="ECO:0000259" key="6">
    <source>
        <dbReference type="Pfam" id="PF08281"/>
    </source>
</evidence>
<feature type="domain" description="RNA polymerase sigma-70 region 2" evidence="5">
    <location>
        <begin position="16"/>
        <end position="77"/>
    </location>
</feature>
<proteinExistence type="inferred from homology"/>
<reference evidence="7 8" key="1">
    <citation type="submission" date="2018-06" db="EMBL/GenBank/DDBJ databases">
        <title>Genomic Encyclopedia of Archaeal and Bacterial Type Strains, Phase II (KMG-II): from individual species to whole genera.</title>
        <authorList>
            <person name="Goeker M."/>
        </authorList>
    </citation>
    <scope>NUCLEOTIDE SEQUENCE [LARGE SCALE GENOMIC DNA]</scope>
    <source>
        <strain evidence="7 8">CFPB 3232</strain>
    </source>
</reference>
<dbReference type="InterPro" id="IPR039425">
    <property type="entry name" value="RNA_pol_sigma-70-like"/>
</dbReference>
<evidence type="ECO:0000313" key="7">
    <source>
        <dbReference type="EMBL" id="RAR75289.1"/>
    </source>
</evidence>
<dbReference type="SUPFAM" id="SSF88659">
    <property type="entry name" value="Sigma3 and sigma4 domains of RNA polymerase sigma factors"/>
    <property type="match status" value="1"/>
</dbReference>
<comment type="similarity">
    <text evidence="1">Belongs to the sigma-70 factor family. ECF subfamily.</text>
</comment>
<dbReference type="PANTHER" id="PTHR43133:SF63">
    <property type="entry name" value="RNA POLYMERASE SIGMA FACTOR FECI-RELATED"/>
    <property type="match status" value="1"/>
</dbReference>
<dbReference type="Proteomes" id="UP000248856">
    <property type="component" value="Unassembled WGS sequence"/>
</dbReference>
<dbReference type="InterPro" id="IPR007627">
    <property type="entry name" value="RNA_pol_sigma70_r2"/>
</dbReference>
<keyword evidence="2" id="KW-0805">Transcription regulation</keyword>
<gene>
    <name evidence="7" type="ORF">AX018_10622</name>
</gene>
<dbReference type="InterPro" id="IPR013325">
    <property type="entry name" value="RNA_pol_sigma_r2"/>
</dbReference>
<evidence type="ECO:0000256" key="2">
    <source>
        <dbReference type="ARBA" id="ARBA00023015"/>
    </source>
</evidence>
<evidence type="ECO:0000256" key="1">
    <source>
        <dbReference type="ARBA" id="ARBA00010641"/>
    </source>
</evidence>
<dbReference type="GO" id="GO:0006352">
    <property type="term" value="P:DNA-templated transcription initiation"/>
    <property type="evidence" value="ECO:0007669"/>
    <property type="project" value="InterPro"/>
</dbReference>
<dbReference type="GO" id="GO:0016987">
    <property type="term" value="F:sigma factor activity"/>
    <property type="evidence" value="ECO:0007669"/>
    <property type="project" value="UniProtKB-KW"/>
</dbReference>
<evidence type="ECO:0000256" key="4">
    <source>
        <dbReference type="ARBA" id="ARBA00023163"/>
    </source>
</evidence>
<evidence type="ECO:0000256" key="3">
    <source>
        <dbReference type="ARBA" id="ARBA00023082"/>
    </source>
</evidence>
<keyword evidence="3" id="KW-0731">Sigma factor</keyword>
<dbReference type="NCBIfam" id="TIGR02937">
    <property type="entry name" value="sigma70-ECF"/>
    <property type="match status" value="1"/>
</dbReference>